<keyword evidence="1" id="KW-0805">Transcription regulation</keyword>
<protein>
    <submittedName>
        <fullName evidence="5">LacI family DNA-binding transcriptional regulator</fullName>
    </submittedName>
</protein>
<dbReference type="InterPro" id="IPR046335">
    <property type="entry name" value="LacI/GalR-like_sensor"/>
</dbReference>
<dbReference type="CDD" id="cd01392">
    <property type="entry name" value="HTH_LacI"/>
    <property type="match status" value="1"/>
</dbReference>
<dbReference type="PROSITE" id="PS50932">
    <property type="entry name" value="HTH_LACI_2"/>
    <property type="match status" value="1"/>
</dbReference>
<organism evidence="5 6">
    <name type="scientific">Bifidobacterium phasiani</name>
    <dbReference type="NCBI Taxonomy" id="2834431"/>
    <lineage>
        <taxon>Bacteria</taxon>
        <taxon>Bacillati</taxon>
        <taxon>Actinomycetota</taxon>
        <taxon>Actinomycetes</taxon>
        <taxon>Bifidobacteriales</taxon>
        <taxon>Bifidobacteriaceae</taxon>
        <taxon>Bifidobacterium</taxon>
    </lineage>
</organism>
<gene>
    <name evidence="5" type="ORF">KIH73_09015</name>
</gene>
<keyword evidence="2 5" id="KW-0238">DNA-binding</keyword>
<dbReference type="EMBL" id="JAHBBD010000024">
    <property type="protein sequence ID" value="MBW3083492.1"/>
    <property type="molecule type" value="Genomic_DNA"/>
</dbReference>
<evidence type="ECO:0000259" key="4">
    <source>
        <dbReference type="PROSITE" id="PS50932"/>
    </source>
</evidence>
<dbReference type="RefSeq" id="WP_219082723.1">
    <property type="nucleotide sequence ID" value="NZ_JAHBBD010000024.1"/>
</dbReference>
<comment type="caution">
    <text evidence="5">The sequence shown here is derived from an EMBL/GenBank/DDBJ whole genome shotgun (WGS) entry which is preliminary data.</text>
</comment>
<dbReference type="SMART" id="SM00354">
    <property type="entry name" value="HTH_LACI"/>
    <property type="match status" value="1"/>
</dbReference>
<name>A0ABS6WCN5_9BIFI</name>
<dbReference type="PANTHER" id="PTHR30146:SF109">
    <property type="entry name" value="HTH-TYPE TRANSCRIPTIONAL REGULATOR GALS"/>
    <property type="match status" value="1"/>
</dbReference>
<proteinExistence type="predicted"/>
<dbReference type="PROSITE" id="PS00356">
    <property type="entry name" value="HTH_LACI_1"/>
    <property type="match status" value="1"/>
</dbReference>
<dbReference type="InterPro" id="IPR000843">
    <property type="entry name" value="HTH_LacI"/>
</dbReference>
<dbReference type="GO" id="GO:0003677">
    <property type="term" value="F:DNA binding"/>
    <property type="evidence" value="ECO:0007669"/>
    <property type="project" value="UniProtKB-KW"/>
</dbReference>
<accession>A0ABS6WCN5</accession>
<sequence length="342" mass="36512">MPARTTASGNGSSITDVAALAEVSTATVSRVLSGRRTKDDDIARRVRAAARKLNYSVNYAASSLRSDVTNTIGLLIPSATDHFSARLLDVLEPVVDTEHRQLLLAIGGTQQLQADRIASLAARHVDGLIVVAASGVDLAPTLERFAEDVPIVQVGGRRRSFHSSMVSIDENAAMQMAIGHLAERGARSIAYLAGKEISFESAELFALFHTQLRSFGLTTHTSWNQFGDRSVQRGYQCAMRLFGGPDVPRLGRPDALLCEDDSIAFGAMMALRTLGLDVPGDVKVVGYNDSSIASAAMPTITSVRPPFDQIVAEALRLIALGPEHPTHVSMPPELIVRGSTAA</sequence>
<evidence type="ECO:0000256" key="3">
    <source>
        <dbReference type="ARBA" id="ARBA00023163"/>
    </source>
</evidence>
<evidence type="ECO:0000313" key="5">
    <source>
        <dbReference type="EMBL" id="MBW3083492.1"/>
    </source>
</evidence>
<evidence type="ECO:0000256" key="1">
    <source>
        <dbReference type="ARBA" id="ARBA00023015"/>
    </source>
</evidence>
<reference evidence="5 6" key="1">
    <citation type="submission" date="2021-05" db="EMBL/GenBank/DDBJ databases">
        <title>Phylogenetic classification of ten novel species belonging to the genus Bifidobacterium comprising B. colchicus sp. nov., B. abeli sp. nov., B. bicoloris sp. nov., B. guerezis sp. nov., B. rosaliae sp. nov., B. santillanensis sp. nov., B. argentati sp. nov., B. amazzoni sp. nov., B. pluviali sp. nov., and B. pinnaculum sp. nov.</title>
        <authorList>
            <person name="Lugli G.A."/>
            <person name="Ruiz Garcia L."/>
            <person name="Margolles A."/>
            <person name="Ventura M."/>
        </authorList>
    </citation>
    <scope>NUCLEOTIDE SEQUENCE [LARGE SCALE GENOMIC DNA]</scope>
    <source>
        <strain evidence="5 6">6T3</strain>
    </source>
</reference>
<feature type="domain" description="HTH lacI-type" evidence="4">
    <location>
        <begin position="12"/>
        <end position="66"/>
    </location>
</feature>
<dbReference type="Proteomes" id="UP000812844">
    <property type="component" value="Unassembled WGS sequence"/>
</dbReference>
<dbReference type="PANTHER" id="PTHR30146">
    <property type="entry name" value="LACI-RELATED TRANSCRIPTIONAL REPRESSOR"/>
    <property type="match status" value="1"/>
</dbReference>
<keyword evidence="3" id="KW-0804">Transcription</keyword>
<dbReference type="Pfam" id="PF13377">
    <property type="entry name" value="Peripla_BP_3"/>
    <property type="match status" value="1"/>
</dbReference>
<keyword evidence="6" id="KW-1185">Reference proteome</keyword>
<dbReference type="Pfam" id="PF00356">
    <property type="entry name" value="LacI"/>
    <property type="match status" value="1"/>
</dbReference>
<dbReference type="CDD" id="cd06267">
    <property type="entry name" value="PBP1_LacI_sugar_binding-like"/>
    <property type="match status" value="1"/>
</dbReference>
<evidence type="ECO:0000256" key="2">
    <source>
        <dbReference type="ARBA" id="ARBA00023125"/>
    </source>
</evidence>
<evidence type="ECO:0000313" key="6">
    <source>
        <dbReference type="Proteomes" id="UP000812844"/>
    </source>
</evidence>